<reference evidence="1" key="1">
    <citation type="submission" date="2021-02" db="EMBL/GenBank/DDBJ databases">
        <authorList>
            <person name="Nowell W R."/>
        </authorList>
    </citation>
    <scope>NUCLEOTIDE SEQUENCE</scope>
    <source>
        <strain evidence="1">Ploen Becks lab</strain>
    </source>
</reference>
<organism evidence="1 2">
    <name type="scientific">Brachionus calyciflorus</name>
    <dbReference type="NCBI Taxonomy" id="104777"/>
    <lineage>
        <taxon>Eukaryota</taxon>
        <taxon>Metazoa</taxon>
        <taxon>Spiralia</taxon>
        <taxon>Gnathifera</taxon>
        <taxon>Rotifera</taxon>
        <taxon>Eurotatoria</taxon>
        <taxon>Monogononta</taxon>
        <taxon>Pseudotrocha</taxon>
        <taxon>Ploima</taxon>
        <taxon>Brachionidae</taxon>
        <taxon>Brachionus</taxon>
    </lineage>
</organism>
<dbReference type="EMBL" id="CAJNOC010003336">
    <property type="protein sequence ID" value="CAF0978210.1"/>
    <property type="molecule type" value="Genomic_DNA"/>
</dbReference>
<evidence type="ECO:0000313" key="2">
    <source>
        <dbReference type="Proteomes" id="UP000663879"/>
    </source>
</evidence>
<sequence>MKGVDRKYLQSYLYEFCWRHNKNLSRTGAFGAILEVIKEYNEIFDEVQMIVESIDDLKIGKDNYEIEDDLEENVDFDIPDGDINDFEPVVDQVVDQVVEPVVDQVVEPVVVKSLAEVDDETFHRAATVIVNSIAV</sequence>
<accession>A0A814F553</accession>
<dbReference type="Proteomes" id="UP000663879">
    <property type="component" value="Unassembled WGS sequence"/>
</dbReference>
<gene>
    <name evidence="1" type="ORF">OXX778_LOCUS15281</name>
</gene>
<protein>
    <submittedName>
        <fullName evidence="1">Uncharacterized protein</fullName>
    </submittedName>
</protein>
<dbReference type="OrthoDB" id="10518073at2759"/>
<dbReference type="AlphaFoldDB" id="A0A814F553"/>
<name>A0A814F553_9BILA</name>
<keyword evidence="2" id="KW-1185">Reference proteome</keyword>
<proteinExistence type="predicted"/>
<evidence type="ECO:0000313" key="1">
    <source>
        <dbReference type="EMBL" id="CAF0978210.1"/>
    </source>
</evidence>
<comment type="caution">
    <text evidence="1">The sequence shown here is derived from an EMBL/GenBank/DDBJ whole genome shotgun (WGS) entry which is preliminary data.</text>
</comment>